<feature type="transmembrane region" description="Helical" evidence="1">
    <location>
        <begin position="38"/>
        <end position="61"/>
    </location>
</feature>
<sequence length="124" mass="13931">MKFNVLISLIVVIILAIVSLATNPFIGISGTTSTFRALVAFNFLGLFLAIAAFILFVILFFTCEAKYGVLMVTIVVFTGVSRPPQGNRRPRLAHQRRPKPLNYFVEVEDSRYPFDGLRHVNLKN</sequence>
<accession>A0A183ACE7</accession>
<feature type="transmembrane region" description="Helical" evidence="1">
    <location>
        <begin position="6"/>
        <end position="26"/>
    </location>
</feature>
<keyword evidence="3" id="KW-1185">Reference proteome</keyword>
<evidence type="ECO:0000313" key="2">
    <source>
        <dbReference type="EMBL" id="VDP73192.1"/>
    </source>
</evidence>
<keyword evidence="1" id="KW-0472">Membrane</keyword>
<reference evidence="4" key="1">
    <citation type="submission" date="2016-06" db="UniProtKB">
        <authorList>
            <consortium name="WormBaseParasite"/>
        </authorList>
    </citation>
    <scope>IDENTIFICATION</scope>
</reference>
<reference evidence="2 3" key="2">
    <citation type="submission" date="2018-11" db="EMBL/GenBank/DDBJ databases">
        <authorList>
            <consortium name="Pathogen Informatics"/>
        </authorList>
    </citation>
    <scope>NUCLEOTIDE SEQUENCE [LARGE SCALE GENOMIC DNA]</scope>
    <source>
        <strain evidence="2 3">Egypt</strain>
    </source>
</reference>
<dbReference type="AlphaFoldDB" id="A0A183ACE7"/>
<dbReference type="Proteomes" id="UP000272942">
    <property type="component" value="Unassembled WGS sequence"/>
</dbReference>
<evidence type="ECO:0000313" key="4">
    <source>
        <dbReference type="WBParaSite" id="ECPE_0000464401-mRNA-1"/>
    </source>
</evidence>
<evidence type="ECO:0000313" key="3">
    <source>
        <dbReference type="Proteomes" id="UP000272942"/>
    </source>
</evidence>
<organism evidence="4">
    <name type="scientific">Echinostoma caproni</name>
    <dbReference type="NCBI Taxonomy" id="27848"/>
    <lineage>
        <taxon>Eukaryota</taxon>
        <taxon>Metazoa</taxon>
        <taxon>Spiralia</taxon>
        <taxon>Lophotrochozoa</taxon>
        <taxon>Platyhelminthes</taxon>
        <taxon>Trematoda</taxon>
        <taxon>Digenea</taxon>
        <taxon>Plagiorchiida</taxon>
        <taxon>Echinostomata</taxon>
        <taxon>Echinostomatoidea</taxon>
        <taxon>Echinostomatidae</taxon>
        <taxon>Echinostoma</taxon>
    </lineage>
</organism>
<keyword evidence="1" id="KW-0812">Transmembrane</keyword>
<dbReference type="EMBL" id="UZAN01041492">
    <property type="protein sequence ID" value="VDP73192.1"/>
    <property type="molecule type" value="Genomic_DNA"/>
</dbReference>
<evidence type="ECO:0000256" key="1">
    <source>
        <dbReference type="SAM" id="Phobius"/>
    </source>
</evidence>
<name>A0A183ACE7_9TREM</name>
<proteinExistence type="predicted"/>
<keyword evidence="1" id="KW-1133">Transmembrane helix</keyword>
<protein>
    <submittedName>
        <fullName evidence="2 4">Uncharacterized protein</fullName>
    </submittedName>
</protein>
<gene>
    <name evidence="2" type="ORF">ECPE_LOCUS4632</name>
</gene>
<dbReference type="WBParaSite" id="ECPE_0000464401-mRNA-1">
    <property type="protein sequence ID" value="ECPE_0000464401-mRNA-1"/>
    <property type="gene ID" value="ECPE_0000464401"/>
</dbReference>